<dbReference type="Proteomes" id="UP000636800">
    <property type="component" value="Unassembled WGS sequence"/>
</dbReference>
<proteinExistence type="predicted"/>
<organism evidence="1 2">
    <name type="scientific">Vanilla planifolia</name>
    <name type="common">Vanilla</name>
    <dbReference type="NCBI Taxonomy" id="51239"/>
    <lineage>
        <taxon>Eukaryota</taxon>
        <taxon>Viridiplantae</taxon>
        <taxon>Streptophyta</taxon>
        <taxon>Embryophyta</taxon>
        <taxon>Tracheophyta</taxon>
        <taxon>Spermatophyta</taxon>
        <taxon>Magnoliopsida</taxon>
        <taxon>Liliopsida</taxon>
        <taxon>Asparagales</taxon>
        <taxon>Orchidaceae</taxon>
        <taxon>Vanilloideae</taxon>
        <taxon>Vanilleae</taxon>
        <taxon>Vanilla</taxon>
    </lineage>
</organism>
<keyword evidence="2" id="KW-1185">Reference proteome</keyword>
<sequence length="91" mass="9626">MLATEAGCGVGGDDDARWLVVFGRARKATICRGDCSWNPAAEKMPCHVNVSDSPAESAGQTEELWDLVAGQGFTHGLAWVGRDVLVALPKV</sequence>
<name>A0A835U939_VANPL</name>
<dbReference type="EMBL" id="JADCNL010000014">
    <property type="protein sequence ID" value="KAG0452962.1"/>
    <property type="molecule type" value="Genomic_DNA"/>
</dbReference>
<protein>
    <submittedName>
        <fullName evidence="1">Uncharacterized protein</fullName>
    </submittedName>
</protein>
<dbReference type="AlphaFoldDB" id="A0A835U939"/>
<gene>
    <name evidence="1" type="ORF">HPP92_025626</name>
</gene>
<evidence type="ECO:0000313" key="2">
    <source>
        <dbReference type="Proteomes" id="UP000636800"/>
    </source>
</evidence>
<comment type="caution">
    <text evidence="1">The sequence shown here is derived from an EMBL/GenBank/DDBJ whole genome shotgun (WGS) entry which is preliminary data.</text>
</comment>
<dbReference type="OrthoDB" id="446809at2759"/>
<accession>A0A835U939</accession>
<evidence type="ECO:0000313" key="1">
    <source>
        <dbReference type="EMBL" id="KAG0452962.1"/>
    </source>
</evidence>
<reference evidence="1 2" key="1">
    <citation type="journal article" date="2020" name="Nat. Food">
        <title>A phased Vanilla planifolia genome enables genetic improvement of flavour and production.</title>
        <authorList>
            <person name="Hasing T."/>
            <person name="Tang H."/>
            <person name="Brym M."/>
            <person name="Khazi F."/>
            <person name="Huang T."/>
            <person name="Chambers A.H."/>
        </authorList>
    </citation>
    <scope>NUCLEOTIDE SEQUENCE [LARGE SCALE GENOMIC DNA]</scope>
    <source>
        <tissue evidence="1">Leaf</tissue>
    </source>
</reference>